<name>A0A1C4FRP6_9BACT</name>
<evidence type="ECO:0000313" key="2">
    <source>
        <dbReference type="Proteomes" id="UP000242818"/>
    </source>
</evidence>
<keyword evidence="2" id="KW-1185">Reference proteome</keyword>
<sequence length="78" mass="8743">MRSMSFTFTLNGVTRIVMVRKIPWKTQVAVLIDDVELYYDLQAPGGVSLIAGNHPPPEPALEEKIIQVLKLYFITPAT</sequence>
<proteinExistence type="predicted"/>
<reference evidence="1 2" key="1">
    <citation type="submission" date="2016-08" db="EMBL/GenBank/DDBJ databases">
        <authorList>
            <person name="Seilhamer J.J."/>
        </authorList>
    </citation>
    <scope>NUCLEOTIDE SEQUENCE [LARGE SCALE GENOMIC DNA]</scope>
    <source>
        <strain evidence="1 2">A37T2</strain>
    </source>
</reference>
<organism evidence="1 2">
    <name type="scientific">Chitinophaga costaii</name>
    <dbReference type="NCBI Taxonomy" id="1335309"/>
    <lineage>
        <taxon>Bacteria</taxon>
        <taxon>Pseudomonadati</taxon>
        <taxon>Bacteroidota</taxon>
        <taxon>Chitinophagia</taxon>
        <taxon>Chitinophagales</taxon>
        <taxon>Chitinophagaceae</taxon>
        <taxon>Chitinophaga</taxon>
    </lineage>
</organism>
<gene>
    <name evidence="1" type="ORF">GA0116948_11652</name>
</gene>
<dbReference type="RefSeq" id="WP_123891859.1">
    <property type="nucleotide sequence ID" value="NZ_FMAR01000016.1"/>
</dbReference>
<dbReference type="Proteomes" id="UP000242818">
    <property type="component" value="Unassembled WGS sequence"/>
</dbReference>
<protein>
    <submittedName>
        <fullName evidence="1">Uncharacterized protein</fullName>
    </submittedName>
</protein>
<dbReference type="EMBL" id="FMAR01000016">
    <property type="protein sequence ID" value="SCC58293.1"/>
    <property type="molecule type" value="Genomic_DNA"/>
</dbReference>
<accession>A0A1C4FRP6</accession>
<dbReference type="AlphaFoldDB" id="A0A1C4FRP6"/>
<dbReference type="OrthoDB" id="9925507at2"/>
<evidence type="ECO:0000313" key="1">
    <source>
        <dbReference type="EMBL" id="SCC58293.1"/>
    </source>
</evidence>